<name>A0A919PXS9_9ACTN</name>
<protein>
    <recommendedName>
        <fullName evidence="3">DUF385 domain-containing protein</fullName>
    </recommendedName>
</protein>
<comment type="caution">
    <text evidence="1">The sequence shown here is derived from an EMBL/GenBank/DDBJ whole genome shotgun (WGS) entry which is preliminary data.</text>
</comment>
<dbReference type="AlphaFoldDB" id="A0A919PXS9"/>
<dbReference type="InterPro" id="IPR012349">
    <property type="entry name" value="Split_barrel_FMN-bd"/>
</dbReference>
<dbReference type="InterPro" id="IPR016791">
    <property type="entry name" value="Polyketide_synth_GrhN/RubW_prd"/>
</dbReference>
<dbReference type="Gene3D" id="2.30.110.10">
    <property type="entry name" value="Electron Transport, Fmn-binding Protein, Chain A"/>
    <property type="match status" value="1"/>
</dbReference>
<dbReference type="EMBL" id="BONQ01000129">
    <property type="protein sequence ID" value="GIG50315.1"/>
    <property type="molecule type" value="Genomic_DNA"/>
</dbReference>
<dbReference type="InterPro" id="IPR004378">
    <property type="entry name" value="F420H2_quin_Rdtase"/>
</dbReference>
<sequence length="174" mass="19402">MSIQQRPAVERVQPPKTPYRLVNRVMRGLLSSPRRARGVGRHLMLLHVTGRKTGRSLVFPVAYRTLEDGRLLVLTNSGWRVNLRGRSDVAVTLLGERRKAGAELIEDPQTVAQLYRDLIEAVGHEKAGRRMGIRINVPRTPTLDELATAATRDGLSVLYLDLDSRSPGAQPPIR</sequence>
<dbReference type="RefSeq" id="WP_203851960.1">
    <property type="nucleotide sequence ID" value="NZ_BAAAVW010000027.1"/>
</dbReference>
<dbReference type="GO" id="GO:0016491">
    <property type="term" value="F:oxidoreductase activity"/>
    <property type="evidence" value="ECO:0007669"/>
    <property type="project" value="InterPro"/>
</dbReference>
<keyword evidence="2" id="KW-1185">Reference proteome</keyword>
<reference evidence="1" key="1">
    <citation type="submission" date="2021-01" db="EMBL/GenBank/DDBJ databases">
        <title>Whole genome shotgun sequence of Dactylosporangium siamense NBRC 106093.</title>
        <authorList>
            <person name="Komaki H."/>
            <person name="Tamura T."/>
        </authorList>
    </citation>
    <scope>NUCLEOTIDE SEQUENCE</scope>
    <source>
        <strain evidence="1">NBRC 106093</strain>
    </source>
</reference>
<evidence type="ECO:0000313" key="1">
    <source>
        <dbReference type="EMBL" id="GIG50315.1"/>
    </source>
</evidence>
<accession>A0A919PXS9</accession>
<evidence type="ECO:0008006" key="3">
    <source>
        <dbReference type="Google" id="ProtNLM"/>
    </source>
</evidence>
<dbReference type="Proteomes" id="UP000660611">
    <property type="component" value="Unassembled WGS sequence"/>
</dbReference>
<organism evidence="1 2">
    <name type="scientific">Dactylosporangium siamense</name>
    <dbReference type="NCBI Taxonomy" id="685454"/>
    <lineage>
        <taxon>Bacteria</taxon>
        <taxon>Bacillati</taxon>
        <taxon>Actinomycetota</taxon>
        <taxon>Actinomycetes</taxon>
        <taxon>Micromonosporales</taxon>
        <taxon>Micromonosporaceae</taxon>
        <taxon>Dactylosporangium</taxon>
    </lineage>
</organism>
<gene>
    <name evidence="1" type="ORF">Dsi01nite_083560</name>
</gene>
<dbReference type="PIRSF" id="PIRSF021513">
    <property type="entry name" value="GrhN_RubW_prd"/>
    <property type="match status" value="1"/>
</dbReference>
<proteinExistence type="predicted"/>
<evidence type="ECO:0000313" key="2">
    <source>
        <dbReference type="Proteomes" id="UP000660611"/>
    </source>
</evidence>
<dbReference type="Pfam" id="PF04075">
    <property type="entry name" value="F420H2_quin_red"/>
    <property type="match status" value="1"/>
</dbReference>